<feature type="compositionally biased region" description="Pro residues" evidence="1">
    <location>
        <begin position="118"/>
        <end position="127"/>
    </location>
</feature>
<feature type="region of interest" description="Disordered" evidence="1">
    <location>
        <begin position="33"/>
        <end position="60"/>
    </location>
</feature>
<dbReference type="Proteomes" id="UP001172102">
    <property type="component" value="Unassembled WGS sequence"/>
</dbReference>
<dbReference type="EMBL" id="JAUKUA010000003">
    <property type="protein sequence ID" value="KAK0721117.1"/>
    <property type="molecule type" value="Genomic_DNA"/>
</dbReference>
<keyword evidence="3" id="KW-1185">Reference proteome</keyword>
<protein>
    <submittedName>
        <fullName evidence="2">Uncharacterized protein</fullName>
    </submittedName>
</protein>
<proteinExistence type="predicted"/>
<gene>
    <name evidence="2" type="ORF">B0H67DRAFT_663812</name>
</gene>
<dbReference type="AlphaFoldDB" id="A0AA40E159"/>
<dbReference type="PRINTS" id="PR01217">
    <property type="entry name" value="PRICHEXTENSN"/>
</dbReference>
<evidence type="ECO:0000256" key="1">
    <source>
        <dbReference type="SAM" id="MobiDB-lite"/>
    </source>
</evidence>
<accession>A0AA40E159</accession>
<comment type="caution">
    <text evidence="2">The sequence shown here is derived from an EMBL/GenBank/DDBJ whole genome shotgun (WGS) entry which is preliminary data.</text>
</comment>
<evidence type="ECO:0000313" key="3">
    <source>
        <dbReference type="Proteomes" id="UP001172102"/>
    </source>
</evidence>
<feature type="compositionally biased region" description="Basic and acidic residues" evidence="1">
    <location>
        <begin position="47"/>
        <end position="60"/>
    </location>
</feature>
<evidence type="ECO:0000313" key="2">
    <source>
        <dbReference type="EMBL" id="KAK0721117.1"/>
    </source>
</evidence>
<reference evidence="2" key="1">
    <citation type="submission" date="2023-06" db="EMBL/GenBank/DDBJ databases">
        <title>Genome-scale phylogeny and comparative genomics of the fungal order Sordariales.</title>
        <authorList>
            <consortium name="Lawrence Berkeley National Laboratory"/>
            <person name="Hensen N."/>
            <person name="Bonometti L."/>
            <person name="Westerberg I."/>
            <person name="Brannstrom I.O."/>
            <person name="Guillou S."/>
            <person name="Cros-Aarteil S."/>
            <person name="Calhoun S."/>
            <person name="Haridas S."/>
            <person name="Kuo A."/>
            <person name="Mondo S."/>
            <person name="Pangilinan J."/>
            <person name="Riley R."/>
            <person name="Labutti K."/>
            <person name="Andreopoulos B."/>
            <person name="Lipzen A."/>
            <person name="Chen C."/>
            <person name="Yanf M."/>
            <person name="Daum C."/>
            <person name="Ng V."/>
            <person name="Clum A."/>
            <person name="Steindorff A."/>
            <person name="Ohm R."/>
            <person name="Martin F."/>
            <person name="Silar P."/>
            <person name="Natvig D."/>
            <person name="Lalanne C."/>
            <person name="Gautier V."/>
            <person name="Ament-Velasquez S.L."/>
            <person name="Kruys A."/>
            <person name="Hutchinson M.I."/>
            <person name="Powell A.J."/>
            <person name="Barry K."/>
            <person name="Miller A.N."/>
            <person name="Grigoriev I.V."/>
            <person name="Debuchy R."/>
            <person name="Gladieux P."/>
            <person name="Thoren M.H."/>
            <person name="Johannesson H."/>
        </authorList>
    </citation>
    <scope>NUCLEOTIDE SEQUENCE</scope>
    <source>
        <strain evidence="2">SMH4607-1</strain>
    </source>
</reference>
<name>A0AA40E159_9PEZI</name>
<organism evidence="2 3">
    <name type="scientific">Lasiosphaeris hirsuta</name>
    <dbReference type="NCBI Taxonomy" id="260670"/>
    <lineage>
        <taxon>Eukaryota</taxon>
        <taxon>Fungi</taxon>
        <taxon>Dikarya</taxon>
        <taxon>Ascomycota</taxon>
        <taxon>Pezizomycotina</taxon>
        <taxon>Sordariomycetes</taxon>
        <taxon>Sordariomycetidae</taxon>
        <taxon>Sordariales</taxon>
        <taxon>Lasiosphaeriaceae</taxon>
        <taxon>Lasiosphaeris</taxon>
    </lineage>
</organism>
<feature type="compositionally biased region" description="Basic and acidic residues" evidence="1">
    <location>
        <begin position="234"/>
        <end position="246"/>
    </location>
</feature>
<sequence length="369" mass="39985">MTYLSGPGELDCLRSRFGGPLGPIGQVSSQKEADITAARGSMQQQTEAHHRGKSSEMERGKELDCERWVFVFGRGPELVTLLSFLLHQQNVCTWLPIAKPPNPPAQARPIASQNQPEPAIPPAPPDTPQITSKSPTPKLYHPQRHGTRLSQQPRPGPATPQQQRPRLPPSSVKPWRQKPVATPNPPAQAPRGKPRHSRSAQTPDLESQAEWESPEVPVQDPPDPQQGGVVAAKRGAEPKEEVKREGSAVVGRTGWPDVAVALAETPAAVKLADGLRCFVFSLVIRLATSFVVFLSLKTEVVAPPVKLDRVFGSIAQFRGLISGSCKELTLPAEAWVLRIALCLLYIFGAHAPCPMSHTSTSSLSHSTIL</sequence>
<feature type="region of interest" description="Disordered" evidence="1">
    <location>
        <begin position="103"/>
        <end position="247"/>
    </location>
</feature>